<organism evidence="2">
    <name type="scientific">mine drainage metagenome</name>
    <dbReference type="NCBI Taxonomy" id="410659"/>
    <lineage>
        <taxon>unclassified sequences</taxon>
        <taxon>metagenomes</taxon>
        <taxon>ecological metagenomes</taxon>
    </lineage>
</organism>
<reference evidence="2" key="1">
    <citation type="submission" date="2016-10" db="EMBL/GenBank/DDBJ databases">
        <title>Sequence of Gallionella enrichment culture.</title>
        <authorList>
            <person name="Poehlein A."/>
            <person name="Muehling M."/>
            <person name="Daniel R."/>
        </authorList>
    </citation>
    <scope>NUCLEOTIDE SEQUENCE</scope>
</reference>
<dbReference type="InterPro" id="IPR035235">
    <property type="entry name" value="DUF5343"/>
</dbReference>
<protein>
    <submittedName>
        <fullName evidence="2">Uncharacterized protein</fullName>
    </submittedName>
</protein>
<dbReference type="AlphaFoldDB" id="A0A1J5U1F3"/>
<feature type="compositionally biased region" description="Low complexity" evidence="1">
    <location>
        <begin position="147"/>
        <end position="162"/>
    </location>
</feature>
<comment type="caution">
    <text evidence="2">The sequence shown here is derived from an EMBL/GenBank/DDBJ whole genome shotgun (WGS) entry which is preliminary data.</text>
</comment>
<gene>
    <name evidence="2" type="ORF">GALL_07360</name>
</gene>
<dbReference type="EMBL" id="MLJW01000001">
    <property type="protein sequence ID" value="OIR19852.1"/>
    <property type="molecule type" value="Genomic_DNA"/>
</dbReference>
<accession>A0A1J5U1F3</accession>
<proteinExistence type="predicted"/>
<dbReference type="Pfam" id="PF17278">
    <property type="entry name" value="DUF5343"/>
    <property type="match status" value="1"/>
</dbReference>
<evidence type="ECO:0000313" key="2">
    <source>
        <dbReference type="EMBL" id="OIR19852.1"/>
    </source>
</evidence>
<evidence type="ECO:0000256" key="1">
    <source>
        <dbReference type="SAM" id="MobiDB-lite"/>
    </source>
</evidence>
<feature type="region of interest" description="Disordered" evidence="1">
    <location>
        <begin position="144"/>
        <end position="198"/>
    </location>
</feature>
<name>A0A1J5U1F3_9ZZZZ</name>
<sequence length="236" mass="25965">MASTAITYPKISRKIWWLLRDRLKKSMPSIVTPTLITALSPMTDSSAKSNVLAPLRELGLVDEANKPTTLAEGWRHDDEYASVCHKIRAAVYPHELIEAFSEPSPEQREGIKTWFMKVGQVGEAAARMYTDTFMLLSEADTSKANEKAAAPATPKTARPAAKSKLKDRAPPPPSAPRTVQPQSNEGLPPAPEPTGSHRRLPAIHIDVQVHISPDTSPEQIDRIFESMAKHLGSFTK</sequence>